<dbReference type="OrthoDB" id="7062869at2"/>
<name>A0A561BAS5_9BURK</name>
<organism evidence="3 4">
    <name type="scientific">Variovorax beijingensis</name>
    <dbReference type="NCBI Taxonomy" id="2496117"/>
    <lineage>
        <taxon>Bacteria</taxon>
        <taxon>Pseudomonadati</taxon>
        <taxon>Pseudomonadota</taxon>
        <taxon>Betaproteobacteria</taxon>
        <taxon>Burkholderiales</taxon>
        <taxon>Comamonadaceae</taxon>
        <taxon>Variovorax</taxon>
    </lineage>
</organism>
<dbReference type="RefSeq" id="WP_145747027.1">
    <property type="nucleotide sequence ID" value="NZ_VIVL01000014.1"/>
</dbReference>
<dbReference type="PANTHER" id="PTHR41534">
    <property type="entry name" value="BLR3401 PROTEIN"/>
    <property type="match status" value="1"/>
</dbReference>
<accession>A0A561BAS5</accession>
<proteinExistence type="inferred from homology"/>
<comment type="similarity">
    <text evidence="1">Belongs to the bacterial ring-hydroxylating dioxygenase beta subunit family.</text>
</comment>
<evidence type="ECO:0000313" key="4">
    <source>
        <dbReference type="Proteomes" id="UP000319722"/>
    </source>
</evidence>
<dbReference type="InterPro" id="IPR032710">
    <property type="entry name" value="NTF2-like_dom_sf"/>
</dbReference>
<dbReference type="Proteomes" id="UP000319722">
    <property type="component" value="Unassembled WGS sequence"/>
</dbReference>
<dbReference type="InterPro" id="IPR000391">
    <property type="entry name" value="Rng_hydr_dOase-bsu"/>
</dbReference>
<dbReference type="Gene3D" id="3.10.450.50">
    <property type="match status" value="1"/>
</dbReference>
<dbReference type="GO" id="GO:0016491">
    <property type="term" value="F:oxidoreductase activity"/>
    <property type="evidence" value="ECO:0007669"/>
    <property type="project" value="UniProtKB-KW"/>
</dbReference>
<dbReference type="CDD" id="cd00667">
    <property type="entry name" value="ring_hydroxylating_dioxygenases_beta"/>
    <property type="match status" value="1"/>
</dbReference>
<evidence type="ECO:0000313" key="3">
    <source>
        <dbReference type="EMBL" id="TWD75959.1"/>
    </source>
</evidence>
<reference evidence="3 4" key="1">
    <citation type="submission" date="2019-06" db="EMBL/GenBank/DDBJ databases">
        <title>Sorghum-associated microbial communities from plants grown in Nebraska, USA.</title>
        <authorList>
            <person name="Schachtman D."/>
        </authorList>
    </citation>
    <scope>NUCLEOTIDE SEQUENCE [LARGE SCALE GENOMIC DNA]</scope>
    <source>
        <strain evidence="3 4">T529</strain>
    </source>
</reference>
<dbReference type="SUPFAM" id="SSF54427">
    <property type="entry name" value="NTF2-like"/>
    <property type="match status" value="1"/>
</dbReference>
<dbReference type="AlphaFoldDB" id="A0A561BAS5"/>
<evidence type="ECO:0000256" key="2">
    <source>
        <dbReference type="ARBA" id="ARBA00023002"/>
    </source>
</evidence>
<dbReference type="Pfam" id="PF00866">
    <property type="entry name" value="Ring_hydroxyl_B"/>
    <property type="match status" value="1"/>
</dbReference>
<keyword evidence="2" id="KW-0560">Oxidoreductase</keyword>
<comment type="caution">
    <text evidence="3">The sequence shown here is derived from an EMBL/GenBank/DDBJ whole genome shotgun (WGS) entry which is preliminary data.</text>
</comment>
<gene>
    <name evidence="3" type="ORF">FB547_11430</name>
</gene>
<dbReference type="GO" id="GO:0019380">
    <property type="term" value="P:3-phenylpropionate catabolic process"/>
    <property type="evidence" value="ECO:0007669"/>
    <property type="project" value="TreeGrafter"/>
</dbReference>
<dbReference type="EMBL" id="VIVL01000014">
    <property type="protein sequence ID" value="TWD75959.1"/>
    <property type="molecule type" value="Genomic_DNA"/>
</dbReference>
<sequence length="178" mass="20923">MNLLDRTFDHSTVPVSGAKLDVQAIRGIEQFLFNEARLLDERRFDEWLGLWTPEGRYWVPRHHGQQSPFDQISMFWEDAVLRELRVRRITNPRNWSQQPVTRSSRLVGQVQIDGLDAEGRLIVSSSMQLTEYRLDQRQLAARVFHKLEAGDDGRWRLHLKRVNLVNLDAIFSNLEVFL</sequence>
<dbReference type="PANTHER" id="PTHR41534:SF1">
    <property type="entry name" value="BLR3401 PROTEIN"/>
    <property type="match status" value="1"/>
</dbReference>
<protein>
    <submittedName>
        <fullName evidence="3">Ring hydroxylating enzyme beta subunit</fullName>
    </submittedName>
</protein>
<evidence type="ECO:0000256" key="1">
    <source>
        <dbReference type="ARBA" id="ARBA00009570"/>
    </source>
</evidence>